<dbReference type="Gene3D" id="3.40.50.10180">
    <property type="entry name" value="Glycerate kinase, MOFRL-like N-terminal domain"/>
    <property type="match status" value="1"/>
</dbReference>
<dbReference type="Pfam" id="PF13660">
    <property type="entry name" value="DUF4147"/>
    <property type="match status" value="1"/>
</dbReference>
<dbReference type="FunFam" id="3.40.50.10180:FF:000005">
    <property type="entry name" value="Glycerate kinase"/>
    <property type="match status" value="1"/>
</dbReference>
<accession>D0KT72</accession>
<dbReference type="InterPro" id="IPR038614">
    <property type="entry name" value="GK_N_sf"/>
</dbReference>
<gene>
    <name evidence="3" type="ordered locus">Ssol_1724</name>
</gene>
<dbReference type="HOGENOM" id="CLU_032279_1_1_2"/>
<protein>
    <submittedName>
        <fullName evidence="3">MOFRL domain protein</fullName>
    </submittedName>
</protein>
<dbReference type="PANTHER" id="PTHR12227:SF0">
    <property type="entry name" value="GLYCERATE KINASE"/>
    <property type="match status" value="1"/>
</dbReference>
<dbReference type="KEGG" id="sol:Ssol_1724"/>
<dbReference type="InterPro" id="IPR037035">
    <property type="entry name" value="GK-like_C_sf"/>
</dbReference>
<dbReference type="InterPro" id="IPR007835">
    <property type="entry name" value="MOFRL"/>
</dbReference>
<proteinExistence type="predicted"/>
<organism evidence="3">
    <name type="scientific">Saccharolobus solfataricus (strain 98/2)</name>
    <name type="common">Sulfolobus solfataricus</name>
    <dbReference type="NCBI Taxonomy" id="555311"/>
    <lineage>
        <taxon>Archaea</taxon>
        <taxon>Thermoproteota</taxon>
        <taxon>Thermoprotei</taxon>
        <taxon>Sulfolobales</taxon>
        <taxon>Sulfolobaceae</taxon>
        <taxon>Saccharolobus</taxon>
    </lineage>
</organism>
<evidence type="ECO:0000259" key="1">
    <source>
        <dbReference type="Pfam" id="PF05161"/>
    </source>
</evidence>
<reference evidence="3" key="1">
    <citation type="submission" date="2009-10" db="EMBL/GenBank/DDBJ databases">
        <title>Complete sequence of Sulfolobus solfataricus 98/2.</title>
        <authorList>
            <consortium name="US DOE Joint Genome Institute"/>
            <person name="Lucas S."/>
            <person name="Copeland A."/>
            <person name="Lapidus A."/>
            <person name="Glavina del Rio T."/>
            <person name="Tice H."/>
            <person name="Bruce D."/>
            <person name="Goodwin L."/>
            <person name="Pitluck S."/>
            <person name="Munk A.C."/>
            <person name="Brettin T."/>
            <person name="Detter J.C."/>
            <person name="Han C."/>
            <person name="Tapia R."/>
            <person name="Larimer F."/>
            <person name="Land M."/>
            <person name="Hauser L."/>
            <person name="Kyrpides N."/>
            <person name="Ovchinnikova G."/>
            <person name="Mead D."/>
        </authorList>
    </citation>
    <scope>NUCLEOTIDE SEQUENCE [LARGE SCALE GENOMIC DNA]</scope>
    <source>
        <strain evidence="3">98/2</strain>
    </source>
</reference>
<dbReference type="Gene3D" id="3.40.1480.10">
    <property type="entry name" value="MOFRL domain"/>
    <property type="match status" value="1"/>
</dbReference>
<feature type="domain" description="MOFRL-associated" evidence="2">
    <location>
        <begin position="2"/>
        <end position="218"/>
    </location>
</feature>
<dbReference type="PANTHER" id="PTHR12227">
    <property type="entry name" value="GLYCERATE KINASE"/>
    <property type="match status" value="1"/>
</dbReference>
<sequence>MDIVDKILEYTDPYKALQEKVRVYNNILLFNNEKIPFKKPILISIGKASLPMARFFRERMELKAKLIVTPKGTNGKENDVIEAGHPLPDENSIKAGKRMIELLANEDYDLVIFAISGGASALVEYSEIPLDELKIINKVLVTSGLGINKINIVRKHLSKVKGGKILEYVKDKIPIVSFIVSDVPGNDISSIGSGLTSIDNSSNDDALEILKAIGLEKYSKYLTETPKSFSRIVKNYIILDNMEVLRKLANTLVNSFILTSEIRGEARDVGAIIASIYNSSESYNIPFRRPYYLLVGGEPEVTIQGKAGKGGRNGEVCLSFLKYAKKRNRFELLGFATDGIDGNSEYAGCKVSSDMEIREDEINNALETHNSYGLLESHKAVIKTGYTHTNVNNIYVLRAP</sequence>
<dbReference type="SUPFAM" id="SSF82544">
    <property type="entry name" value="GckA/TtuD-like"/>
    <property type="match status" value="1"/>
</dbReference>
<dbReference type="InterPro" id="IPR039760">
    <property type="entry name" value="MOFRL_protein"/>
</dbReference>
<dbReference type="GO" id="GO:0008887">
    <property type="term" value="F:glycerate kinase activity"/>
    <property type="evidence" value="ECO:0007669"/>
    <property type="project" value="InterPro"/>
</dbReference>
<dbReference type="GeneID" id="1454937"/>
<dbReference type="InterPro" id="IPR053656">
    <property type="entry name" value="Glycerate_kinase-1"/>
</dbReference>
<dbReference type="FunFam" id="3.40.1480.10:FF:000005">
    <property type="entry name" value="Glycerate kinase, putative"/>
    <property type="match status" value="1"/>
</dbReference>
<dbReference type="RefSeq" id="WP_009991211.1">
    <property type="nucleotide sequence ID" value="NZ_ACUK01000205.1"/>
</dbReference>
<dbReference type="EMBL" id="CP001800">
    <property type="protein sequence ID" value="ACX91941.1"/>
    <property type="molecule type" value="Genomic_DNA"/>
</dbReference>
<dbReference type="InterPro" id="IPR025286">
    <property type="entry name" value="MOFRL_assoc_dom"/>
</dbReference>
<dbReference type="Pfam" id="PF05161">
    <property type="entry name" value="MOFRL"/>
    <property type="match status" value="1"/>
</dbReference>
<evidence type="ECO:0000259" key="2">
    <source>
        <dbReference type="Pfam" id="PF13660"/>
    </source>
</evidence>
<dbReference type="AlphaFoldDB" id="D0KT72"/>
<name>D0KT72_SACS9</name>
<evidence type="ECO:0000313" key="3">
    <source>
        <dbReference type="EMBL" id="ACX91941.1"/>
    </source>
</evidence>
<dbReference type="NCBIfam" id="NF041176">
    <property type="entry name" value="GlyK_Thmprot"/>
    <property type="match status" value="1"/>
</dbReference>
<feature type="domain" description="MOFRL" evidence="1">
    <location>
        <begin position="292"/>
        <end position="393"/>
    </location>
</feature>
<dbReference type="GO" id="GO:0005737">
    <property type="term" value="C:cytoplasm"/>
    <property type="evidence" value="ECO:0007669"/>
    <property type="project" value="TreeGrafter"/>
</dbReference>